<feature type="region of interest" description="Disordered" evidence="1">
    <location>
        <begin position="588"/>
        <end position="609"/>
    </location>
</feature>
<feature type="region of interest" description="Disordered" evidence="1">
    <location>
        <begin position="1"/>
        <end position="169"/>
    </location>
</feature>
<evidence type="ECO:0000313" key="3">
    <source>
        <dbReference type="Proteomes" id="UP001344447"/>
    </source>
</evidence>
<evidence type="ECO:0008006" key="4">
    <source>
        <dbReference type="Google" id="ProtNLM"/>
    </source>
</evidence>
<gene>
    <name evidence="2" type="ORF">RB653_001246</name>
</gene>
<evidence type="ECO:0000313" key="2">
    <source>
        <dbReference type="EMBL" id="KAK5581216.1"/>
    </source>
</evidence>
<name>A0AAN7U4R9_9MYCE</name>
<feature type="compositionally biased region" description="Low complexity" evidence="1">
    <location>
        <begin position="89"/>
        <end position="132"/>
    </location>
</feature>
<comment type="caution">
    <text evidence="2">The sequence shown here is derived from an EMBL/GenBank/DDBJ whole genome shotgun (WGS) entry which is preliminary data.</text>
</comment>
<proteinExistence type="predicted"/>
<protein>
    <recommendedName>
        <fullName evidence="4">K Homology domain-containing protein</fullName>
    </recommendedName>
</protein>
<accession>A0AAN7U4R9</accession>
<dbReference type="Proteomes" id="UP001344447">
    <property type="component" value="Unassembled WGS sequence"/>
</dbReference>
<keyword evidence="3" id="KW-1185">Reference proteome</keyword>
<organism evidence="2 3">
    <name type="scientific">Dictyostelium firmibasis</name>
    <dbReference type="NCBI Taxonomy" id="79012"/>
    <lineage>
        <taxon>Eukaryota</taxon>
        <taxon>Amoebozoa</taxon>
        <taxon>Evosea</taxon>
        <taxon>Eumycetozoa</taxon>
        <taxon>Dictyostelia</taxon>
        <taxon>Dictyosteliales</taxon>
        <taxon>Dictyosteliaceae</taxon>
        <taxon>Dictyostelium</taxon>
    </lineage>
</organism>
<dbReference type="AlphaFoldDB" id="A0AAN7U4R9"/>
<evidence type="ECO:0000256" key="1">
    <source>
        <dbReference type="SAM" id="MobiDB-lite"/>
    </source>
</evidence>
<feature type="compositionally biased region" description="Polar residues" evidence="1">
    <location>
        <begin position="68"/>
        <end position="77"/>
    </location>
</feature>
<reference evidence="2 3" key="1">
    <citation type="submission" date="2023-11" db="EMBL/GenBank/DDBJ databases">
        <title>Dfirmibasis_genome.</title>
        <authorList>
            <person name="Edelbroek B."/>
            <person name="Kjellin J."/>
            <person name="Jerlstrom-Hultqvist J."/>
            <person name="Soderbom F."/>
        </authorList>
    </citation>
    <scope>NUCLEOTIDE SEQUENCE [LARGE SCALE GENOMIC DNA]</scope>
    <source>
        <strain evidence="2 3">TNS-C-14</strain>
    </source>
</reference>
<feature type="compositionally biased region" description="Low complexity" evidence="1">
    <location>
        <begin position="30"/>
        <end position="63"/>
    </location>
</feature>
<feature type="compositionally biased region" description="Gly residues" evidence="1">
    <location>
        <begin position="139"/>
        <end position="158"/>
    </location>
</feature>
<dbReference type="PANTHER" id="PTHR36911">
    <property type="entry name" value="LIM ZINC-BINDING DOMAIN-CONTAINING PROTEIN-RELATED"/>
    <property type="match status" value="1"/>
</dbReference>
<sequence>MNNRGGFSHPPGKFHMRGSKTYTPRNGGHQQQQQPQQAAPAFDQQQQNFDQQQQQQQPQQGQQGQQGGSNYYFQSKFGNKPHRGGYHGNGNNNNNNNSNNNNNNSNSNNNNTSPNLNSTSHNTNNTHFTNSRGGHRGGSRGGSSRGGNSGSSRGGRGGYRSQSSFYNSSYQKSGPRLLTSIVQLPPFSGGAIIGVKGSLWGLLNKATTARLKVFKNTAIIKCADAQQLDRAKEIVLKLKNTSPKYLSLIDYKGEQKIKFVHQPSFSEVVLESGAIDPLATDGVQLMQDLINSHESQYVARLNETFSTLYTEKGSSTPFIDIEAGKIWYLHSSNIPSTPMTADKYELYTESLASVFQPSNVINEQFITSSQYKLFKQKKQFTFISVLDTESLDLLCIKCSEEKINNTNQQQSPNSDSSEYKFTDPFIYKLNHINSSKVLFPQIKSGSDLRVTIDTHSKSKLVSGTGQHQYDNLIKFIDSIKIHKNSSGNNTYQIPDSNLFMTESIITRKVLMYRSDDNTLQFHVNQDIATRYTTSNPEVNRESTTVFCTSPALYDLFKSKNWTVDQASDELKKLSKNLRLLVSKHLDSTKFQPPSADHTQFEQDDDEEEN</sequence>
<dbReference type="EMBL" id="JAVFKY010000002">
    <property type="protein sequence ID" value="KAK5581216.1"/>
    <property type="molecule type" value="Genomic_DNA"/>
</dbReference>